<keyword evidence="1" id="KW-1133">Transmembrane helix</keyword>
<name>A0ABU1N7Y3_9CAUL</name>
<evidence type="ECO:0000313" key="2">
    <source>
        <dbReference type="EMBL" id="MDR6534165.1"/>
    </source>
</evidence>
<comment type="caution">
    <text evidence="2">The sequence shown here is derived from an EMBL/GenBank/DDBJ whole genome shotgun (WGS) entry which is preliminary data.</text>
</comment>
<reference evidence="2 3" key="1">
    <citation type="submission" date="2023-07" db="EMBL/GenBank/DDBJ databases">
        <title>Sorghum-associated microbial communities from plants grown in Nebraska, USA.</title>
        <authorList>
            <person name="Schachtman D."/>
        </authorList>
    </citation>
    <scope>NUCLEOTIDE SEQUENCE [LARGE SCALE GENOMIC DNA]</scope>
    <source>
        <strain evidence="2 3">DS2154</strain>
    </source>
</reference>
<protein>
    <recommendedName>
        <fullName evidence="4">DUF2474 family protein</fullName>
    </recommendedName>
</protein>
<keyword evidence="1" id="KW-0812">Transmembrane</keyword>
<evidence type="ECO:0000256" key="1">
    <source>
        <dbReference type="SAM" id="Phobius"/>
    </source>
</evidence>
<evidence type="ECO:0008006" key="4">
    <source>
        <dbReference type="Google" id="ProtNLM"/>
    </source>
</evidence>
<dbReference type="EMBL" id="JAVDRL010000021">
    <property type="protein sequence ID" value="MDR6534165.1"/>
    <property type="molecule type" value="Genomic_DNA"/>
</dbReference>
<gene>
    <name evidence="2" type="ORF">J2800_004936</name>
</gene>
<accession>A0ABU1N7Y3</accession>
<dbReference type="Proteomes" id="UP001262754">
    <property type="component" value="Unassembled WGS sequence"/>
</dbReference>
<keyword evidence="1" id="KW-0472">Membrane</keyword>
<sequence>MAIWSDADGKTARGRQPKPWQARPLAWLVVSWGFFALVLLAILATF</sequence>
<evidence type="ECO:0000313" key="3">
    <source>
        <dbReference type="Proteomes" id="UP001262754"/>
    </source>
</evidence>
<dbReference type="RefSeq" id="WP_163231671.1">
    <property type="nucleotide sequence ID" value="NZ_BMLD01000023.1"/>
</dbReference>
<feature type="transmembrane region" description="Helical" evidence="1">
    <location>
        <begin position="25"/>
        <end position="44"/>
    </location>
</feature>
<organism evidence="2 3">
    <name type="scientific">Caulobacter rhizosphaerae</name>
    <dbReference type="NCBI Taxonomy" id="2010972"/>
    <lineage>
        <taxon>Bacteria</taxon>
        <taxon>Pseudomonadati</taxon>
        <taxon>Pseudomonadota</taxon>
        <taxon>Alphaproteobacteria</taxon>
        <taxon>Caulobacterales</taxon>
        <taxon>Caulobacteraceae</taxon>
        <taxon>Caulobacter</taxon>
    </lineage>
</organism>
<keyword evidence="3" id="KW-1185">Reference proteome</keyword>
<proteinExistence type="predicted"/>